<dbReference type="PANTHER" id="PTHR23417:SF16">
    <property type="entry name" value="TRNA (GUANINE-N(7)-)-METHYLTRANSFERASE"/>
    <property type="match status" value="1"/>
</dbReference>
<dbReference type="GO" id="GO:0008176">
    <property type="term" value="F:tRNA (guanine(46)-N7)-methyltransferase activity"/>
    <property type="evidence" value="ECO:0007669"/>
    <property type="project" value="UniProtKB-UniRule"/>
</dbReference>
<dbReference type="EC" id="2.1.1.33" evidence="11"/>
<organism evidence="12">
    <name type="scientific">Alona affinis</name>
    <dbReference type="NCBI Taxonomy" id="381656"/>
    <lineage>
        <taxon>Eukaryota</taxon>
        <taxon>Metazoa</taxon>
        <taxon>Ecdysozoa</taxon>
        <taxon>Arthropoda</taxon>
        <taxon>Crustacea</taxon>
        <taxon>Branchiopoda</taxon>
        <taxon>Diplostraca</taxon>
        <taxon>Cladocera</taxon>
        <taxon>Anomopoda</taxon>
        <taxon>Chydoridae</taxon>
        <taxon>Alona</taxon>
    </lineage>
</organism>
<evidence type="ECO:0000256" key="1">
    <source>
        <dbReference type="ARBA" id="ARBA00000142"/>
    </source>
</evidence>
<dbReference type="Gene3D" id="3.40.50.150">
    <property type="entry name" value="Vaccinia Virus protein VP39"/>
    <property type="match status" value="1"/>
</dbReference>
<comment type="function">
    <text evidence="11">Catalyzes the formation of N(7)-methylguanine at position 46 (m7G46) in tRNA.</text>
</comment>
<comment type="subcellular location">
    <subcellularLocation>
        <location evidence="2 11">Nucleus</location>
    </subcellularLocation>
</comment>
<dbReference type="HAMAP" id="MF_03055">
    <property type="entry name" value="tRNA_methyltr_TrmB_euk"/>
    <property type="match status" value="1"/>
</dbReference>
<keyword evidence="4 11" id="KW-0489">Methyltransferase</keyword>
<dbReference type="GO" id="GO:0005634">
    <property type="term" value="C:nucleus"/>
    <property type="evidence" value="ECO:0007669"/>
    <property type="project" value="UniProtKB-SubCell"/>
</dbReference>
<accession>A0A9N6ZG29</accession>
<dbReference type="AlphaFoldDB" id="A0A9N6ZG29"/>
<keyword evidence="9 11" id="KW-0539">Nucleus</keyword>
<protein>
    <recommendedName>
        <fullName evidence="11">tRNA (guanine-N(7)-)-methyltransferase</fullName>
        <ecNumber evidence="11">2.1.1.33</ecNumber>
    </recommendedName>
    <alternativeName>
        <fullName evidence="11">tRNA (guanine(46)-N(7))-methyltransferase</fullName>
    </alternativeName>
    <alternativeName>
        <fullName evidence="11">tRNA(m7G46)-methyltransferase</fullName>
    </alternativeName>
</protein>
<feature type="binding site" evidence="11">
    <location>
        <position position="62"/>
    </location>
    <ligand>
        <name>S-adenosyl-L-methionine</name>
        <dbReference type="ChEBI" id="CHEBI:59789"/>
    </ligand>
</feature>
<dbReference type="GO" id="GO:0000049">
    <property type="term" value="F:tRNA binding"/>
    <property type="evidence" value="ECO:0007669"/>
    <property type="project" value="UniProtKB-UniRule"/>
</dbReference>
<dbReference type="NCBIfam" id="TIGR00091">
    <property type="entry name" value="tRNA (guanosine(46)-N7)-methyltransferase TrmB"/>
    <property type="match status" value="1"/>
</dbReference>
<keyword evidence="5 11" id="KW-0808">Transferase</keyword>
<proteinExistence type="inferred from homology"/>
<feature type="active site" evidence="11">
    <location>
        <position position="141"/>
    </location>
</feature>
<evidence type="ECO:0000256" key="5">
    <source>
        <dbReference type="ARBA" id="ARBA00022679"/>
    </source>
</evidence>
<dbReference type="GO" id="GO:0106143">
    <property type="term" value="C:tRNA (m7G46) methyltransferase complex"/>
    <property type="evidence" value="ECO:0007669"/>
    <property type="project" value="UniProtKB-ARBA"/>
</dbReference>
<keyword evidence="7 11" id="KW-0819">tRNA processing</keyword>
<dbReference type="InterPro" id="IPR003358">
    <property type="entry name" value="tRNA_(Gua-N-7)_MeTrfase_Trmb"/>
</dbReference>
<comment type="catalytic activity">
    <reaction evidence="1 11">
        <text>guanosine(46) in tRNA + S-adenosyl-L-methionine = N(7)-methylguanosine(46) in tRNA + S-adenosyl-L-homocysteine</text>
        <dbReference type="Rhea" id="RHEA:42708"/>
        <dbReference type="Rhea" id="RHEA-COMP:10188"/>
        <dbReference type="Rhea" id="RHEA-COMP:10189"/>
        <dbReference type="ChEBI" id="CHEBI:57856"/>
        <dbReference type="ChEBI" id="CHEBI:59789"/>
        <dbReference type="ChEBI" id="CHEBI:74269"/>
        <dbReference type="ChEBI" id="CHEBI:74480"/>
        <dbReference type="EC" id="2.1.1.33"/>
    </reaction>
</comment>
<reference evidence="12" key="1">
    <citation type="submission" date="2021-04" db="EMBL/GenBank/DDBJ databases">
        <authorList>
            <person name="Cornetti L."/>
        </authorList>
    </citation>
    <scope>NUCLEOTIDE SEQUENCE</scope>
</reference>
<comment type="similarity">
    <text evidence="11">Belongs to the class I-like SAM-binding methyltransferase superfamily. TrmB family.</text>
</comment>
<evidence type="ECO:0000256" key="3">
    <source>
        <dbReference type="ARBA" id="ARBA00022555"/>
    </source>
</evidence>
<feature type="binding site" evidence="11">
    <location>
        <position position="138"/>
    </location>
    <ligand>
        <name>S-adenosyl-L-methionine</name>
        <dbReference type="ChEBI" id="CHEBI:59789"/>
    </ligand>
</feature>
<feature type="binding site" evidence="11">
    <location>
        <begin position="216"/>
        <end position="218"/>
    </location>
    <ligand>
        <name>S-adenosyl-L-methionine</name>
        <dbReference type="ChEBI" id="CHEBI:59789"/>
    </ligand>
</feature>
<feature type="binding site" evidence="11">
    <location>
        <begin position="85"/>
        <end position="86"/>
    </location>
    <ligand>
        <name>S-adenosyl-L-methionine</name>
        <dbReference type="ChEBI" id="CHEBI:59789"/>
    </ligand>
</feature>
<dbReference type="InterPro" id="IPR025763">
    <property type="entry name" value="Trm8_euk"/>
</dbReference>
<keyword evidence="6 11" id="KW-0949">S-adenosyl-L-methionine</keyword>
<dbReference type="Pfam" id="PF02390">
    <property type="entry name" value="Methyltransf_4"/>
    <property type="match status" value="1"/>
</dbReference>
<dbReference type="SUPFAM" id="SSF53335">
    <property type="entry name" value="S-adenosyl-L-methionine-dependent methyltransferases"/>
    <property type="match status" value="1"/>
</dbReference>
<evidence type="ECO:0000256" key="9">
    <source>
        <dbReference type="ARBA" id="ARBA00023242"/>
    </source>
</evidence>
<evidence type="ECO:0000256" key="8">
    <source>
        <dbReference type="ARBA" id="ARBA00022884"/>
    </source>
</evidence>
<dbReference type="CDD" id="cd02440">
    <property type="entry name" value="AdoMet_MTases"/>
    <property type="match status" value="1"/>
</dbReference>
<name>A0A9N6ZG29_9CRUS</name>
<evidence type="ECO:0000256" key="6">
    <source>
        <dbReference type="ARBA" id="ARBA00022691"/>
    </source>
</evidence>
<evidence type="ECO:0000313" key="12">
    <source>
        <dbReference type="EMBL" id="CAG4635014.1"/>
    </source>
</evidence>
<keyword evidence="3 11" id="KW-0820">tRNA-binding</keyword>
<dbReference type="InterPro" id="IPR029063">
    <property type="entry name" value="SAM-dependent_MTases_sf"/>
</dbReference>
<keyword evidence="8 11" id="KW-0694">RNA-binding</keyword>
<sequence length="248" mass="28683">MASLPQKKYYRQRAHSNPIADHCFDYPVSPAEMKWSELYPNTDDASTGEGVKRSNVQFADIGCGYGGLLIQLSPMFPEVHMLGMEIRLKVSEYVQDRIKALRLLHPGSYTNVACLRGNAMKYLPCYFEKGQLTKIFFLFPDPHFKKSKHKWRIINETLLAEYAYVLAEGGLVYTITDVKDLHEWMVMHLEQHPLFERLTQEELDQDVVVPKLYESSEEGQKVTRNNGDKFLAVFRRIADPFVPHSEIH</sequence>
<evidence type="ECO:0000256" key="4">
    <source>
        <dbReference type="ARBA" id="ARBA00022603"/>
    </source>
</evidence>
<dbReference type="FunFam" id="3.40.50.150:FF:000060">
    <property type="entry name" value="tRNA (guanine-N(7)-)-methyltransferase"/>
    <property type="match status" value="1"/>
</dbReference>
<evidence type="ECO:0000256" key="7">
    <source>
        <dbReference type="ARBA" id="ARBA00022694"/>
    </source>
</evidence>
<evidence type="ECO:0000256" key="2">
    <source>
        <dbReference type="ARBA" id="ARBA00004123"/>
    </source>
</evidence>
<evidence type="ECO:0000256" key="11">
    <source>
        <dbReference type="HAMAP-Rule" id="MF_03055"/>
    </source>
</evidence>
<feature type="binding site" evidence="11">
    <location>
        <begin position="118"/>
        <end position="119"/>
    </location>
    <ligand>
        <name>S-adenosyl-L-methionine</name>
        <dbReference type="ChEBI" id="CHEBI:59789"/>
    </ligand>
</feature>
<dbReference type="PROSITE" id="PS51625">
    <property type="entry name" value="SAM_MT_TRMB"/>
    <property type="match status" value="1"/>
</dbReference>
<dbReference type="PANTHER" id="PTHR23417">
    <property type="entry name" value="3-DEOXY-D-MANNO-OCTULOSONIC-ACID TRANSFERASE/TRNA GUANINE-N 7 - -METHYLTRANSFERASE"/>
    <property type="match status" value="1"/>
</dbReference>
<evidence type="ECO:0000256" key="10">
    <source>
        <dbReference type="ARBA" id="ARBA00060552"/>
    </source>
</evidence>
<dbReference type="EMBL" id="OC978359">
    <property type="protein sequence ID" value="CAG4635014.1"/>
    <property type="molecule type" value="Genomic_DNA"/>
</dbReference>
<gene>
    <name evidence="12" type="primary">EOG090X0BSB</name>
</gene>
<comment type="pathway">
    <text evidence="10 11">tRNA modification; N(7)-methylguanine-tRNA biosynthesis.</text>
</comment>